<dbReference type="PROSITE" id="PS50866">
    <property type="entry name" value="GOLD"/>
    <property type="match status" value="1"/>
</dbReference>
<dbReference type="OrthoDB" id="30289at2759"/>
<evidence type="ECO:0000259" key="3">
    <source>
        <dbReference type="PROSITE" id="PS50904"/>
    </source>
</evidence>
<dbReference type="PROSITE" id="PS50904">
    <property type="entry name" value="PRELI_MSF1"/>
    <property type="match status" value="1"/>
</dbReference>
<dbReference type="PANTHER" id="PTHR23324">
    <property type="entry name" value="SEC14 RELATED PROTEIN"/>
    <property type="match status" value="1"/>
</dbReference>
<dbReference type="GeneID" id="578511"/>
<dbReference type="SMART" id="SM00516">
    <property type="entry name" value="SEC14"/>
    <property type="match status" value="1"/>
</dbReference>
<dbReference type="InterPro" id="IPR036598">
    <property type="entry name" value="GOLD_dom_sf"/>
</dbReference>
<feature type="domain" description="GOLD" evidence="2">
    <location>
        <begin position="570"/>
        <end position="715"/>
    </location>
</feature>
<keyword evidence="5" id="KW-1185">Reference proteome</keyword>
<dbReference type="Pfam" id="PF03765">
    <property type="entry name" value="CRAL_TRIO_N"/>
    <property type="match status" value="1"/>
</dbReference>
<dbReference type="InterPro" id="IPR011074">
    <property type="entry name" value="CRAL/TRIO_N_dom"/>
</dbReference>
<dbReference type="InterPro" id="IPR036273">
    <property type="entry name" value="CRAL/TRIO_N_dom_sf"/>
</dbReference>
<dbReference type="Gene3D" id="3.40.525.10">
    <property type="entry name" value="CRAL-TRIO lipid binding domain"/>
    <property type="match status" value="1"/>
</dbReference>
<feature type="domain" description="CRAL-TRIO" evidence="1">
    <location>
        <begin position="367"/>
        <end position="543"/>
    </location>
</feature>
<dbReference type="AlphaFoldDB" id="A0A7M7NR43"/>
<dbReference type="SUPFAM" id="SSF46938">
    <property type="entry name" value="CRAL/TRIO N-terminal domain"/>
    <property type="match status" value="1"/>
</dbReference>
<accession>A0A7M7NR43</accession>
<dbReference type="EnsemblMetazoa" id="XM_030984509">
    <property type="protein sequence ID" value="XP_030840369"/>
    <property type="gene ID" value="LOC578511"/>
</dbReference>
<dbReference type="InterPro" id="IPR001251">
    <property type="entry name" value="CRAL-TRIO_dom"/>
</dbReference>
<sequence>MVQTYQSPVRVYQYPFELVMRAYDRRFPTCKMIPIFVGSEIMTEFKSDDGAVHVVERRCKLNPDAPYLLKKIAGVEFIYFLQKNSMDMRERTLKIEARNESFASRIGILEGCTYSVHPDNPGWTIFEQTASLEVKSFFGFENTVEKIAAKQYAANIKKGKEVLLYYIQEILAEGETDFPTWSELYGEEDVEKEENKETHLPVIKENENLSTPKRNSTLVKQLSEESNTLHPFNKQTAATLCIADCSIVRNRLASSTMAEQGGAVEGATASAAEEASKVDEDYIKKFLGDLTPLQESRLIQLREWLSETHKGKSVTDKQVNTMPKDSHLLRFLRARDFNTEKAHEMITASLAWRKQHKVDQILSTWEPPPILLDYFPGGWHFCDREGRPVFIMRLGQFDVKGLIKAVGEEAILRHVLSINEEGIRRTEQATKQTGRPISSWTCIVDCEGLSMRHLWRPGIKALLRMIEVVEANYPEVMGKLLIVRAPRVFPVIWTLVSPFIDENTRQKFLIYGGKNYMESGGLTDHITPQYVPDFICGDCYCDIPEGGIIPKACYRSTDDLFTIGEPTLCAETVYKSALLQKGIPHEVLVHVKDAQQVLTWDFDVLRGDVVFSVMVSRRPLTIHKEVTNPVSTPAGIVANTVVIDKSMQCGIDYKVVESALVCKAGESIQGSHVCQVAGWYVLQWRHYNISSTLPTPAQKAVHHHHKSKIMFYYEVLASEDFRGSMTSLQSCHSGFSSLSISTTSSRASDRSHASSHTTISR</sequence>
<evidence type="ECO:0000313" key="4">
    <source>
        <dbReference type="EnsemblMetazoa" id="XP_030840369"/>
    </source>
</evidence>
<evidence type="ECO:0008006" key="6">
    <source>
        <dbReference type="Google" id="ProtNLM"/>
    </source>
</evidence>
<evidence type="ECO:0000259" key="1">
    <source>
        <dbReference type="PROSITE" id="PS50191"/>
    </source>
</evidence>
<feature type="domain" description="PRELI/MSF1" evidence="3">
    <location>
        <begin position="2"/>
        <end position="175"/>
    </location>
</feature>
<dbReference type="Pfam" id="PF04707">
    <property type="entry name" value="PRELI"/>
    <property type="match status" value="1"/>
</dbReference>
<dbReference type="RefSeq" id="XP_030840369.1">
    <property type="nucleotide sequence ID" value="XM_030984509.1"/>
</dbReference>
<dbReference type="InterPro" id="IPR009038">
    <property type="entry name" value="GOLD_dom"/>
</dbReference>
<organism evidence="4 5">
    <name type="scientific">Strongylocentrotus purpuratus</name>
    <name type="common">Purple sea urchin</name>
    <dbReference type="NCBI Taxonomy" id="7668"/>
    <lineage>
        <taxon>Eukaryota</taxon>
        <taxon>Metazoa</taxon>
        <taxon>Echinodermata</taxon>
        <taxon>Eleutherozoa</taxon>
        <taxon>Echinozoa</taxon>
        <taxon>Echinoidea</taxon>
        <taxon>Euechinoidea</taxon>
        <taxon>Echinacea</taxon>
        <taxon>Camarodonta</taxon>
        <taxon>Echinidea</taxon>
        <taxon>Strongylocentrotidae</taxon>
        <taxon>Strongylocentrotus</taxon>
    </lineage>
</organism>
<dbReference type="InterPro" id="IPR051064">
    <property type="entry name" value="SEC14/CRAL-TRIO_domain"/>
</dbReference>
<name>A0A7M7NR43_STRPU</name>
<dbReference type="Gene3D" id="2.60.120.680">
    <property type="entry name" value="GOLD domain"/>
    <property type="match status" value="1"/>
</dbReference>
<dbReference type="PROSITE" id="PS50191">
    <property type="entry name" value="CRAL_TRIO"/>
    <property type="match status" value="1"/>
</dbReference>
<dbReference type="InParanoid" id="A0A7M7NR43"/>
<dbReference type="OMA" id="CPLIPTF"/>
<protein>
    <recommendedName>
        <fullName evidence="6">SEC14-like protein 1</fullName>
    </recommendedName>
</protein>
<evidence type="ECO:0000313" key="5">
    <source>
        <dbReference type="Proteomes" id="UP000007110"/>
    </source>
</evidence>
<dbReference type="InterPro" id="IPR036865">
    <property type="entry name" value="CRAL-TRIO_dom_sf"/>
</dbReference>
<dbReference type="Proteomes" id="UP000007110">
    <property type="component" value="Unassembled WGS sequence"/>
</dbReference>
<dbReference type="InterPro" id="IPR006797">
    <property type="entry name" value="PRELI/MSF1_dom"/>
</dbReference>
<dbReference type="Pfam" id="PF00650">
    <property type="entry name" value="CRAL_TRIO"/>
    <property type="match status" value="1"/>
</dbReference>
<dbReference type="PANTHER" id="PTHR23324:SF66">
    <property type="entry name" value="PROTEIN REAL-TIME"/>
    <property type="match status" value="1"/>
</dbReference>
<proteinExistence type="predicted"/>
<dbReference type="PRINTS" id="PR00180">
    <property type="entry name" value="CRETINALDHBP"/>
</dbReference>
<dbReference type="CDD" id="cd00170">
    <property type="entry name" value="SEC14"/>
    <property type="match status" value="1"/>
</dbReference>
<dbReference type="SUPFAM" id="SSF101576">
    <property type="entry name" value="Supernatant protein factor (SPF), C-terminal domain"/>
    <property type="match status" value="1"/>
</dbReference>
<evidence type="ECO:0000259" key="2">
    <source>
        <dbReference type="PROSITE" id="PS50866"/>
    </source>
</evidence>
<reference evidence="5" key="1">
    <citation type="submission" date="2015-02" db="EMBL/GenBank/DDBJ databases">
        <title>Genome sequencing for Strongylocentrotus purpuratus.</title>
        <authorList>
            <person name="Murali S."/>
            <person name="Liu Y."/>
            <person name="Vee V."/>
            <person name="English A."/>
            <person name="Wang M."/>
            <person name="Skinner E."/>
            <person name="Han Y."/>
            <person name="Muzny D.M."/>
            <person name="Worley K.C."/>
            <person name="Gibbs R.A."/>
        </authorList>
    </citation>
    <scope>NUCLEOTIDE SEQUENCE</scope>
</reference>
<dbReference type="SMART" id="SM01100">
    <property type="entry name" value="CRAL_TRIO_N"/>
    <property type="match status" value="1"/>
</dbReference>
<reference evidence="4" key="2">
    <citation type="submission" date="2021-01" db="UniProtKB">
        <authorList>
            <consortium name="EnsemblMetazoa"/>
        </authorList>
    </citation>
    <scope>IDENTIFICATION</scope>
</reference>
<dbReference type="SUPFAM" id="SSF52087">
    <property type="entry name" value="CRAL/TRIO domain"/>
    <property type="match status" value="1"/>
</dbReference>
<dbReference type="GO" id="GO:0005737">
    <property type="term" value="C:cytoplasm"/>
    <property type="evidence" value="ECO:0000318"/>
    <property type="project" value="GO_Central"/>
</dbReference>